<dbReference type="PANTHER" id="PTHR45799:SF2">
    <property type="entry name" value="RETICULON-LIKE PROTEIN"/>
    <property type="match status" value="1"/>
</dbReference>
<dbReference type="Pfam" id="PF02453">
    <property type="entry name" value="Reticulon"/>
    <property type="match status" value="1"/>
</dbReference>
<keyword evidence="4 6" id="KW-1133">Transmembrane helix</keyword>
<dbReference type="PANTHER" id="PTHR45799">
    <property type="entry name" value="RETICULON-LIKE PROTEIN"/>
    <property type="match status" value="1"/>
</dbReference>
<dbReference type="GO" id="GO:0005789">
    <property type="term" value="C:endoplasmic reticulum membrane"/>
    <property type="evidence" value="ECO:0007669"/>
    <property type="project" value="UniProtKB-SubCell"/>
</dbReference>
<accession>A0A4V5ZXU9</accession>
<reference evidence="8 9" key="2">
    <citation type="journal article" date="2019" name="G3 (Bethesda)">
        <title>Hybrid Assembly of the Genome of the Entomopathogenic Nematode Steinernema carpocapsae Identifies the X-Chromosome.</title>
        <authorList>
            <person name="Serra L."/>
            <person name="Macchietto M."/>
            <person name="Macias-Munoz A."/>
            <person name="McGill C.J."/>
            <person name="Rodriguez I.M."/>
            <person name="Rodriguez B."/>
            <person name="Murad R."/>
            <person name="Mortazavi A."/>
        </authorList>
    </citation>
    <scope>NUCLEOTIDE SEQUENCE [LARGE SCALE GENOMIC DNA]</scope>
    <source>
        <strain evidence="8 9">ALL</strain>
    </source>
</reference>
<sequence>MGKFGTTCHHFYSLVSFLVRWSLKAASSGALMASLAIGVYVLGQKTNQVIQGNEKVREVVYWRDPKKSGAILAAIFAGLYVFANFPLLIVLTYSLLAVLVGTFGFRIFKLAEAHFKKTPAEHPFKEYLNYDLTLESNKVHSFAERAVECGQKALLKIRSVVFVEDIVETAKAGLILWTLTYVGAWFSGLTLVVLAVIAVFSVPKIYELNKEVIDQYLELAHNHINKITEMIHEKVPMLKKSEHPQEPVKKDE</sequence>
<gene>
    <name evidence="8" type="ORF">L596_028357</name>
</gene>
<feature type="transmembrane region" description="Helical" evidence="6">
    <location>
        <begin position="21"/>
        <end position="42"/>
    </location>
</feature>
<dbReference type="Gene3D" id="1.20.5.2480">
    <property type="match status" value="1"/>
</dbReference>
<evidence type="ECO:0000256" key="6">
    <source>
        <dbReference type="RuleBase" id="RU363132"/>
    </source>
</evidence>
<feature type="domain" description="Reticulon" evidence="7">
    <location>
        <begin position="56"/>
        <end position="252"/>
    </location>
</feature>
<keyword evidence="3 6" id="KW-0256">Endoplasmic reticulum</keyword>
<dbReference type="InterPro" id="IPR046964">
    <property type="entry name" value="RTN1-4"/>
</dbReference>
<dbReference type="AlphaFoldDB" id="A0A4V5ZXU9"/>
<dbReference type="GO" id="GO:0030424">
    <property type="term" value="C:axon"/>
    <property type="evidence" value="ECO:0007669"/>
    <property type="project" value="TreeGrafter"/>
</dbReference>
<evidence type="ECO:0000256" key="3">
    <source>
        <dbReference type="ARBA" id="ARBA00022824"/>
    </source>
</evidence>
<dbReference type="EMBL" id="AZBU02000011">
    <property type="protein sequence ID" value="TKR61215.1"/>
    <property type="molecule type" value="Genomic_DNA"/>
</dbReference>
<dbReference type="Proteomes" id="UP000298663">
    <property type="component" value="Unassembled WGS sequence"/>
</dbReference>
<dbReference type="InterPro" id="IPR003388">
    <property type="entry name" value="Reticulon"/>
</dbReference>
<evidence type="ECO:0000256" key="1">
    <source>
        <dbReference type="ARBA" id="ARBA00004477"/>
    </source>
</evidence>
<reference evidence="8 9" key="1">
    <citation type="journal article" date="2015" name="Genome Biol.">
        <title>Comparative genomics of Steinernema reveals deeply conserved gene regulatory networks.</title>
        <authorList>
            <person name="Dillman A.R."/>
            <person name="Macchietto M."/>
            <person name="Porter C.F."/>
            <person name="Rogers A."/>
            <person name="Williams B."/>
            <person name="Antoshechkin I."/>
            <person name="Lee M.M."/>
            <person name="Goodwin Z."/>
            <person name="Lu X."/>
            <person name="Lewis E.E."/>
            <person name="Goodrich-Blair H."/>
            <person name="Stock S.P."/>
            <person name="Adams B.J."/>
            <person name="Sternberg P.W."/>
            <person name="Mortazavi A."/>
        </authorList>
    </citation>
    <scope>NUCLEOTIDE SEQUENCE [LARGE SCALE GENOMIC DNA]</scope>
    <source>
        <strain evidence="8 9">ALL</strain>
    </source>
</reference>
<evidence type="ECO:0000256" key="4">
    <source>
        <dbReference type="ARBA" id="ARBA00022989"/>
    </source>
</evidence>
<evidence type="ECO:0000256" key="2">
    <source>
        <dbReference type="ARBA" id="ARBA00022692"/>
    </source>
</evidence>
<keyword evidence="5 6" id="KW-0472">Membrane</keyword>
<evidence type="ECO:0000313" key="9">
    <source>
        <dbReference type="Proteomes" id="UP000298663"/>
    </source>
</evidence>
<organism evidence="8 9">
    <name type="scientific">Steinernema carpocapsae</name>
    <name type="common">Entomopathogenic nematode</name>
    <dbReference type="NCBI Taxonomy" id="34508"/>
    <lineage>
        <taxon>Eukaryota</taxon>
        <taxon>Metazoa</taxon>
        <taxon>Ecdysozoa</taxon>
        <taxon>Nematoda</taxon>
        <taxon>Chromadorea</taxon>
        <taxon>Rhabditida</taxon>
        <taxon>Tylenchina</taxon>
        <taxon>Panagrolaimomorpha</taxon>
        <taxon>Strongyloidoidea</taxon>
        <taxon>Steinernematidae</taxon>
        <taxon>Steinernema</taxon>
    </lineage>
</organism>
<keyword evidence="9" id="KW-1185">Reference proteome</keyword>
<keyword evidence="2 6" id="KW-0812">Transmembrane</keyword>
<dbReference type="OrthoDB" id="567788at2759"/>
<evidence type="ECO:0000256" key="5">
    <source>
        <dbReference type="ARBA" id="ARBA00023136"/>
    </source>
</evidence>
<dbReference type="STRING" id="34508.A0A4V5ZXU9"/>
<name>A0A4V5ZXU9_STECR</name>
<protein>
    <recommendedName>
        <fullName evidence="6">Reticulon-like protein</fullName>
    </recommendedName>
</protein>
<dbReference type="PROSITE" id="PS50845">
    <property type="entry name" value="RETICULON"/>
    <property type="match status" value="1"/>
</dbReference>
<comment type="subcellular location">
    <subcellularLocation>
        <location evidence="1 6">Endoplasmic reticulum membrane</location>
        <topology evidence="1 6">Multi-pass membrane protein</topology>
    </subcellularLocation>
</comment>
<feature type="transmembrane region" description="Helical" evidence="6">
    <location>
        <begin position="71"/>
        <end position="96"/>
    </location>
</feature>
<comment type="caution">
    <text evidence="8">The sequence shown here is derived from an EMBL/GenBank/DDBJ whole genome shotgun (WGS) entry which is preliminary data.</text>
</comment>
<evidence type="ECO:0000313" key="8">
    <source>
        <dbReference type="EMBL" id="TKR61215.1"/>
    </source>
</evidence>
<evidence type="ECO:0000259" key="7">
    <source>
        <dbReference type="PROSITE" id="PS50845"/>
    </source>
</evidence>
<feature type="transmembrane region" description="Helical" evidence="6">
    <location>
        <begin position="174"/>
        <end position="200"/>
    </location>
</feature>
<proteinExistence type="predicted"/>